<feature type="domain" description="Cytochrome b5 heme-binding" evidence="21">
    <location>
        <begin position="499"/>
        <end position="574"/>
    </location>
</feature>
<dbReference type="PRINTS" id="PR00406">
    <property type="entry name" value="CYTB5RDTASE"/>
</dbReference>
<accession>A0A261XZM5</accession>
<dbReference type="InterPro" id="IPR005066">
    <property type="entry name" value="MoCF_OxRdtse_dimer"/>
</dbReference>
<dbReference type="PRINTS" id="PR00371">
    <property type="entry name" value="FPNCR"/>
</dbReference>
<dbReference type="Gene3D" id="2.60.40.650">
    <property type="match status" value="1"/>
</dbReference>
<comment type="function">
    <text evidence="3">Nitrate reductase is a key enzyme involved in the first step of nitrate assimilation in plants, fungi and bacteria.</text>
</comment>
<feature type="compositionally biased region" description="Polar residues" evidence="20">
    <location>
        <begin position="1"/>
        <end position="11"/>
    </location>
</feature>
<keyword evidence="11 19" id="KW-0479">Metal-binding</keyword>
<dbReference type="PROSITE" id="PS50255">
    <property type="entry name" value="CYTOCHROME_B5_2"/>
    <property type="match status" value="1"/>
</dbReference>
<evidence type="ECO:0000256" key="18">
    <source>
        <dbReference type="ARBA" id="ARBA00049155"/>
    </source>
</evidence>
<evidence type="ECO:0000256" key="11">
    <source>
        <dbReference type="ARBA" id="ARBA00022723"/>
    </source>
</evidence>
<comment type="cofactor">
    <cofactor evidence="1">
        <name>heme</name>
        <dbReference type="ChEBI" id="CHEBI:30413"/>
    </cofactor>
</comment>
<dbReference type="SUPFAM" id="SSF81296">
    <property type="entry name" value="E set domains"/>
    <property type="match status" value="1"/>
</dbReference>
<dbReference type="InterPro" id="IPR039261">
    <property type="entry name" value="FNR_nucleotide-bd"/>
</dbReference>
<evidence type="ECO:0000256" key="1">
    <source>
        <dbReference type="ARBA" id="ARBA00001971"/>
    </source>
</evidence>
<name>A0A261XZM5_9FUNG</name>
<dbReference type="InterPro" id="IPR001433">
    <property type="entry name" value="OxRdtase_FAD/NAD-bd"/>
</dbReference>
<dbReference type="SMART" id="SM01117">
    <property type="entry name" value="Cyt-b5"/>
    <property type="match status" value="1"/>
</dbReference>
<dbReference type="InterPro" id="IPR012137">
    <property type="entry name" value="Nitr_rd_NADH"/>
</dbReference>
<keyword evidence="14" id="KW-0560">Oxidoreductase</keyword>
<dbReference type="SUPFAM" id="SSF52343">
    <property type="entry name" value="Ferredoxin reductase-like, C-terminal NADP-linked domain"/>
    <property type="match status" value="1"/>
</dbReference>
<dbReference type="PROSITE" id="PS00191">
    <property type="entry name" value="CYTOCHROME_B5_1"/>
    <property type="match status" value="1"/>
</dbReference>
<proteinExistence type="inferred from homology"/>
<keyword evidence="10" id="KW-0285">Flavoprotein</keyword>
<dbReference type="InterPro" id="IPR018506">
    <property type="entry name" value="Cyt_B5_heme-BS"/>
</dbReference>
<keyword evidence="16" id="KW-0534">Nitrate assimilation</keyword>
<evidence type="ECO:0000313" key="24">
    <source>
        <dbReference type="Proteomes" id="UP000242875"/>
    </source>
</evidence>
<dbReference type="AlphaFoldDB" id="A0A261XZM5"/>
<comment type="cofactor">
    <cofactor evidence="2">
        <name>FAD</name>
        <dbReference type="ChEBI" id="CHEBI:57692"/>
    </cofactor>
</comment>
<dbReference type="GO" id="GO:0006809">
    <property type="term" value="P:nitric oxide biosynthetic process"/>
    <property type="evidence" value="ECO:0007669"/>
    <property type="project" value="InterPro"/>
</dbReference>
<keyword evidence="15" id="KW-0408">Iron</keyword>
<feature type="compositionally biased region" description="Basic and acidic residues" evidence="20">
    <location>
        <begin position="12"/>
        <end position="21"/>
    </location>
</feature>
<dbReference type="InterPro" id="IPR008333">
    <property type="entry name" value="Cbr1-like_FAD-bd_dom"/>
</dbReference>
<evidence type="ECO:0000256" key="5">
    <source>
        <dbReference type="ARBA" id="ARBA00011738"/>
    </source>
</evidence>
<evidence type="ECO:0000256" key="7">
    <source>
        <dbReference type="ARBA" id="ARBA00015499"/>
    </source>
</evidence>
<dbReference type="SUPFAM" id="SSF56524">
    <property type="entry name" value="Oxidoreductase molybdopterin-binding domain"/>
    <property type="match status" value="1"/>
</dbReference>
<evidence type="ECO:0000256" key="20">
    <source>
        <dbReference type="SAM" id="MobiDB-lite"/>
    </source>
</evidence>
<dbReference type="PROSITE" id="PS00559">
    <property type="entry name" value="MOLYBDOPTERIN_EUK"/>
    <property type="match status" value="1"/>
</dbReference>
<evidence type="ECO:0000256" key="2">
    <source>
        <dbReference type="ARBA" id="ARBA00001974"/>
    </source>
</evidence>
<dbReference type="SUPFAM" id="SSF63380">
    <property type="entry name" value="Riboflavin synthase domain-like"/>
    <property type="match status" value="1"/>
</dbReference>
<dbReference type="Pfam" id="PF00175">
    <property type="entry name" value="NAD_binding_1"/>
    <property type="match status" value="1"/>
</dbReference>
<dbReference type="InterPro" id="IPR000572">
    <property type="entry name" value="OxRdtase_Mopterin-bd_dom"/>
</dbReference>
<dbReference type="GO" id="GO:0030151">
    <property type="term" value="F:molybdenum ion binding"/>
    <property type="evidence" value="ECO:0007669"/>
    <property type="project" value="InterPro"/>
</dbReference>
<evidence type="ECO:0000259" key="22">
    <source>
        <dbReference type="PROSITE" id="PS51384"/>
    </source>
</evidence>
<dbReference type="OrthoDB" id="432685at2759"/>
<dbReference type="SUPFAM" id="SSF55856">
    <property type="entry name" value="Cytochrome b5-like heme/steroid binding domain"/>
    <property type="match status" value="1"/>
</dbReference>
<evidence type="ECO:0000256" key="15">
    <source>
        <dbReference type="ARBA" id="ARBA00023004"/>
    </source>
</evidence>
<comment type="similarity">
    <text evidence="4">Belongs to the nitrate reductase family.</text>
</comment>
<dbReference type="InterPro" id="IPR036374">
    <property type="entry name" value="OxRdtase_Mopterin-bd_sf"/>
</dbReference>
<dbReference type="GO" id="GO:0042128">
    <property type="term" value="P:nitrate assimilation"/>
    <property type="evidence" value="ECO:0007669"/>
    <property type="project" value="UniProtKB-KW"/>
</dbReference>
<gene>
    <name evidence="23" type="ORF">BZG36_03815</name>
</gene>
<keyword evidence="13" id="KW-0521">NADP</keyword>
<dbReference type="InterPro" id="IPR022407">
    <property type="entry name" value="OxRdtase_Mopterin_BS"/>
</dbReference>
<organism evidence="23 24">
    <name type="scientific">Bifiguratus adelaidae</name>
    <dbReference type="NCBI Taxonomy" id="1938954"/>
    <lineage>
        <taxon>Eukaryota</taxon>
        <taxon>Fungi</taxon>
        <taxon>Fungi incertae sedis</taxon>
        <taxon>Mucoromycota</taxon>
        <taxon>Mucoromycotina</taxon>
        <taxon>Endogonomycetes</taxon>
        <taxon>Endogonales</taxon>
        <taxon>Endogonales incertae sedis</taxon>
        <taxon>Bifiguratus</taxon>
    </lineage>
</organism>
<evidence type="ECO:0000256" key="17">
    <source>
        <dbReference type="ARBA" id="ARBA00023157"/>
    </source>
</evidence>
<comment type="caution">
    <text evidence="23">The sequence shown here is derived from an EMBL/GenBank/DDBJ whole genome shotgun (WGS) entry which is preliminary data.</text>
</comment>
<dbReference type="PROSITE" id="PS51384">
    <property type="entry name" value="FAD_FR"/>
    <property type="match status" value="1"/>
</dbReference>
<dbReference type="PRINTS" id="PR00407">
    <property type="entry name" value="EUMOPTERIN"/>
</dbReference>
<dbReference type="GO" id="GO:0008482">
    <property type="term" value="F:sulfite oxidase activity"/>
    <property type="evidence" value="ECO:0007669"/>
    <property type="project" value="TreeGrafter"/>
</dbReference>
<dbReference type="PIRSF" id="PIRSF000233">
    <property type="entry name" value="Nitr_rd_NADH"/>
    <property type="match status" value="1"/>
</dbReference>
<keyword evidence="24" id="KW-1185">Reference proteome</keyword>
<dbReference type="InterPro" id="IPR036400">
    <property type="entry name" value="Cyt_B5-like_heme/steroid_sf"/>
</dbReference>
<evidence type="ECO:0000259" key="21">
    <source>
        <dbReference type="PROSITE" id="PS50255"/>
    </source>
</evidence>
<evidence type="ECO:0000256" key="19">
    <source>
        <dbReference type="PIRSR" id="PIRSR000233-1"/>
    </source>
</evidence>
<dbReference type="Pfam" id="PF00174">
    <property type="entry name" value="Oxidored_molyb"/>
    <property type="match status" value="1"/>
</dbReference>
<feature type="binding site" evidence="19">
    <location>
        <position position="133"/>
    </location>
    <ligand>
        <name>Mo-molybdopterin</name>
        <dbReference type="ChEBI" id="CHEBI:71302"/>
    </ligand>
    <ligandPart>
        <name>Mo</name>
        <dbReference type="ChEBI" id="CHEBI:28685"/>
    </ligandPart>
</feature>
<keyword evidence="8 19" id="KW-0500">Molybdenum</keyword>
<dbReference type="EC" id="1.7.1.3" evidence="6"/>
<dbReference type="CDD" id="cd06183">
    <property type="entry name" value="cyt_b5_reduct_like"/>
    <property type="match status" value="1"/>
</dbReference>
<evidence type="ECO:0000256" key="4">
    <source>
        <dbReference type="ARBA" id="ARBA00006253"/>
    </source>
</evidence>
<dbReference type="InterPro" id="IPR008335">
    <property type="entry name" value="Mopterin_OxRdtase_euk"/>
</dbReference>
<evidence type="ECO:0000256" key="8">
    <source>
        <dbReference type="ARBA" id="ARBA00022505"/>
    </source>
</evidence>
<dbReference type="InterPro" id="IPR017938">
    <property type="entry name" value="Riboflavin_synthase-like_b-brl"/>
</dbReference>
<dbReference type="GO" id="GO:0020037">
    <property type="term" value="F:heme binding"/>
    <property type="evidence" value="ECO:0007669"/>
    <property type="project" value="InterPro"/>
</dbReference>
<evidence type="ECO:0000256" key="16">
    <source>
        <dbReference type="ARBA" id="ARBA00023063"/>
    </source>
</evidence>
<feature type="domain" description="FAD-binding FR-type" evidence="22">
    <location>
        <begin position="597"/>
        <end position="706"/>
    </location>
</feature>
<dbReference type="FunFam" id="3.90.420.10:FF:000005">
    <property type="entry name" value="Nitrate reductase"/>
    <property type="match status" value="1"/>
</dbReference>
<sequence length="850" mass="95691">MDSGYATPNQAHSDDGNDHDLPSPPILDTKAVLDIDLKTPDYHVPRDERLIRLTGAHPFNCEAPLSVLYDAGFLTPAGLHYVRNHGAVPRVEDADCLDWEIEITGMVENPFKVTLRELIQDYEQINLPVTLVCAGNRRKEQNVVQKGSGFNWGAAGVSTSLWTGPLLRDIIGKANPLRSARYVCMEGADQLPKGHYGTCVRLAWAMDYDRAIMIAHKQNGASLEPDHGRPVRIIIPGVIGGRSVKWLKKLIITSTPSDNYYHIYDNRVLPIIVTPEMAKDETKWWKDERYTIYDLNVQSATVYPAHDERIARVSNEPYRIKGYAYSGGGIRVGRVEISLDHGKHWRLADIEYPEDMYRKQGITELYGGRIDMYDRHTSFCWCFWEVTVNVVDLEGAKDFVVRAMDENMNIQPRDMYWNVMSMMNNWWYRVAIIKEDDYLRFEHPTQPAMIEGGWMPRVKAAGGDLLSSNYGEAVDGEVSKPANEEIATNICMTRSDILQKTITMEEVEEHNQGTQPWFIVHGQVYDGTAFLKDHPGGAESITMVAGTDATEDFMVIHSETAKNTLATYHIGQLATPSSTAQKSNDSCTIKNTFLDQKTWQGCKLLSRSDVSSDSCILRFELHPSQTSGLPVGKHLYLRVKDNSNTWVMRAYTPVSCHRTKGFLDILIKIYRPNPGREGGKMTTLLDKLSIGDTVEMKGPLGHFEYLAPGKVRLHGGEREVDQLCMISGGSGITPCYQVLREVCRNEDDPTQVVLLNGNRYVADILLRSELDTFAITRNDRVKVWHALSGCVPPNWSQGRGRLNASHLEHYFGTSPSSSKRILLVCGPPGMLDMVKTWVDAGHWTEDVVYF</sequence>
<dbReference type="Gene3D" id="3.40.50.80">
    <property type="entry name" value="Nucleotide-binding domain of ferredoxin-NADP reductase (FNR) module"/>
    <property type="match status" value="1"/>
</dbReference>
<dbReference type="Pfam" id="PF00970">
    <property type="entry name" value="FAD_binding_6"/>
    <property type="match status" value="1"/>
</dbReference>
<dbReference type="Pfam" id="PF00173">
    <property type="entry name" value="Cyt-b5"/>
    <property type="match status" value="1"/>
</dbReference>
<evidence type="ECO:0000256" key="6">
    <source>
        <dbReference type="ARBA" id="ARBA00012673"/>
    </source>
</evidence>
<dbReference type="InterPro" id="IPR001709">
    <property type="entry name" value="Flavoprot_Pyr_Nucl_cyt_Rdtase"/>
</dbReference>
<feature type="region of interest" description="Disordered" evidence="20">
    <location>
        <begin position="1"/>
        <end position="25"/>
    </location>
</feature>
<dbReference type="PRINTS" id="PR00363">
    <property type="entry name" value="CYTOCHROMEB5"/>
</dbReference>
<dbReference type="InterPro" id="IPR014756">
    <property type="entry name" value="Ig_E-set"/>
</dbReference>
<evidence type="ECO:0000256" key="3">
    <source>
        <dbReference type="ARBA" id="ARBA00003838"/>
    </source>
</evidence>
<dbReference type="GO" id="GO:0043546">
    <property type="term" value="F:molybdopterin cofactor binding"/>
    <property type="evidence" value="ECO:0007669"/>
    <property type="project" value="InterPro"/>
</dbReference>
<dbReference type="PANTHER" id="PTHR19372">
    <property type="entry name" value="SULFITE REDUCTASE"/>
    <property type="match status" value="1"/>
</dbReference>
<comment type="subunit">
    <text evidence="5">Homodimer.</text>
</comment>
<comment type="catalytic activity">
    <reaction evidence="18">
        <text>nitrite + NADP(+) + H2O = nitrate + NADPH + H(+)</text>
        <dbReference type="Rhea" id="RHEA:19061"/>
        <dbReference type="ChEBI" id="CHEBI:15377"/>
        <dbReference type="ChEBI" id="CHEBI:15378"/>
        <dbReference type="ChEBI" id="CHEBI:16301"/>
        <dbReference type="ChEBI" id="CHEBI:17632"/>
        <dbReference type="ChEBI" id="CHEBI:57783"/>
        <dbReference type="ChEBI" id="CHEBI:58349"/>
        <dbReference type="EC" id="1.7.1.3"/>
    </reaction>
</comment>
<keyword evidence="9" id="KW-0349">Heme</keyword>
<evidence type="ECO:0000256" key="12">
    <source>
        <dbReference type="ARBA" id="ARBA00022827"/>
    </source>
</evidence>
<dbReference type="GO" id="GO:0050464">
    <property type="term" value="F:nitrate reductase (NADPH) activity"/>
    <property type="evidence" value="ECO:0007669"/>
    <property type="project" value="UniProtKB-EC"/>
</dbReference>
<dbReference type="Gene3D" id="3.10.120.10">
    <property type="entry name" value="Cytochrome b5-like heme/steroid binding domain"/>
    <property type="match status" value="1"/>
</dbReference>
<keyword evidence="17" id="KW-1015">Disulfide bond</keyword>
<dbReference type="GO" id="GO:0006790">
    <property type="term" value="P:sulfur compound metabolic process"/>
    <property type="evidence" value="ECO:0007669"/>
    <property type="project" value="TreeGrafter"/>
</dbReference>
<evidence type="ECO:0000256" key="14">
    <source>
        <dbReference type="ARBA" id="ARBA00023002"/>
    </source>
</evidence>
<comment type="cofactor">
    <cofactor evidence="19">
        <name>Mo-molybdopterin</name>
        <dbReference type="ChEBI" id="CHEBI:71302"/>
    </cofactor>
    <text evidence="19">Binds 1 Mo-molybdopterin (Mo-MPT) cofactor per subunit.</text>
</comment>
<dbReference type="InterPro" id="IPR017927">
    <property type="entry name" value="FAD-bd_FR_type"/>
</dbReference>
<keyword evidence="12" id="KW-0274">FAD</keyword>
<evidence type="ECO:0000256" key="13">
    <source>
        <dbReference type="ARBA" id="ARBA00022857"/>
    </source>
</evidence>
<dbReference type="EMBL" id="MVBO01000067">
    <property type="protein sequence ID" value="OZJ03815.1"/>
    <property type="molecule type" value="Genomic_DNA"/>
</dbReference>
<dbReference type="Gene3D" id="3.90.420.10">
    <property type="entry name" value="Oxidoreductase, molybdopterin-binding domain"/>
    <property type="match status" value="1"/>
</dbReference>
<reference evidence="23 24" key="1">
    <citation type="journal article" date="2017" name="Mycologia">
        <title>Bifiguratus adelaidae, gen. et sp. nov., a new member of Mucoromycotina in endophytic and soil-dwelling habitats.</title>
        <authorList>
            <person name="Torres-Cruz T.J."/>
            <person name="Billingsley Tobias T.L."/>
            <person name="Almatruk M."/>
            <person name="Hesse C."/>
            <person name="Kuske C.R."/>
            <person name="Desiro A."/>
            <person name="Benucci G.M."/>
            <person name="Bonito G."/>
            <person name="Stajich J.E."/>
            <person name="Dunlap C."/>
            <person name="Arnold A.E."/>
            <person name="Porras-Alfaro A."/>
        </authorList>
    </citation>
    <scope>NUCLEOTIDE SEQUENCE [LARGE SCALE GENOMIC DNA]</scope>
    <source>
        <strain evidence="23 24">AZ0501</strain>
    </source>
</reference>
<evidence type="ECO:0000256" key="9">
    <source>
        <dbReference type="ARBA" id="ARBA00022617"/>
    </source>
</evidence>
<protein>
    <recommendedName>
        <fullName evidence="7">Nitrate reductase [NADPH]</fullName>
        <ecNumber evidence="6">1.7.1.3</ecNumber>
    </recommendedName>
</protein>
<evidence type="ECO:0000313" key="23">
    <source>
        <dbReference type="EMBL" id="OZJ03815.1"/>
    </source>
</evidence>
<dbReference type="Pfam" id="PF03404">
    <property type="entry name" value="Mo-co_dimer"/>
    <property type="match status" value="1"/>
</dbReference>
<evidence type="ECO:0000256" key="10">
    <source>
        <dbReference type="ARBA" id="ARBA00022630"/>
    </source>
</evidence>
<dbReference type="InterPro" id="IPR001199">
    <property type="entry name" value="Cyt_B5-like_heme/steroid-bd"/>
</dbReference>
<dbReference type="Gene3D" id="2.40.30.10">
    <property type="entry name" value="Translation factors"/>
    <property type="match status" value="1"/>
</dbReference>
<dbReference type="Proteomes" id="UP000242875">
    <property type="component" value="Unassembled WGS sequence"/>
</dbReference>
<dbReference type="PANTHER" id="PTHR19372:SF7">
    <property type="entry name" value="SULFITE OXIDASE, MITOCHONDRIAL"/>
    <property type="match status" value="1"/>
</dbReference>